<dbReference type="InterPro" id="IPR036526">
    <property type="entry name" value="C-N_Hydrolase_sf"/>
</dbReference>
<evidence type="ECO:0000313" key="2">
    <source>
        <dbReference type="EMBL" id="ACV51325.1"/>
    </source>
</evidence>
<evidence type="ECO:0000313" key="3">
    <source>
        <dbReference type="Proteomes" id="UP000000960"/>
    </source>
</evidence>
<dbReference type="InterPro" id="IPR003010">
    <property type="entry name" value="C-N_Hydrolase"/>
</dbReference>
<keyword evidence="2" id="KW-0378">Hydrolase</keyword>
<dbReference type="eggNOG" id="COG0388">
    <property type="taxonomic scope" value="Bacteria"/>
</dbReference>
<dbReference type="Pfam" id="PF00795">
    <property type="entry name" value="CN_hydrolase"/>
    <property type="match status" value="1"/>
</dbReference>
<dbReference type="HOGENOM" id="CLU_433348_0_0_11"/>
<reference evidence="2 3" key="1">
    <citation type="journal article" date="2009" name="Stand. Genomic Sci.">
        <title>Complete genome sequence of Atopobium parvulum type strain (IPP 1246).</title>
        <authorList>
            <person name="Copeland A."/>
            <person name="Sikorski J."/>
            <person name="Lapidus A."/>
            <person name="Nolan M."/>
            <person name="Del Rio T.G."/>
            <person name="Lucas S."/>
            <person name="Chen F."/>
            <person name="Tice H."/>
            <person name="Pitluck S."/>
            <person name="Cheng J.F."/>
            <person name="Pukall R."/>
            <person name="Chertkov O."/>
            <person name="Brettin T."/>
            <person name="Han C."/>
            <person name="Detter J.C."/>
            <person name="Kuske C."/>
            <person name="Bruce D."/>
            <person name="Goodwin L."/>
            <person name="Ivanova N."/>
            <person name="Mavromatis K."/>
            <person name="Mikhailova N."/>
            <person name="Chen A."/>
            <person name="Palaniappan K."/>
            <person name="Chain P."/>
            <person name="Rohde M."/>
            <person name="Goker M."/>
            <person name="Bristow J."/>
            <person name="Eisen J.A."/>
            <person name="Markowitz V."/>
            <person name="Hugenholtz P."/>
            <person name="Kyrpides N.C."/>
            <person name="Klenk H.P."/>
            <person name="Detter J.C."/>
        </authorList>
    </citation>
    <scope>NUCLEOTIDE SEQUENCE [LARGE SCALE GENOMIC DNA]</scope>
    <source>
        <strain evidence="3">ATCC 33793 / DSM 20469 / CCUG 32760 / JCM 10300 / KCTC 3663 / VPI 0546 / 1246</strain>
    </source>
</reference>
<dbReference type="Gene3D" id="3.60.110.10">
    <property type="entry name" value="Carbon-nitrogen hydrolase"/>
    <property type="match status" value="2"/>
</dbReference>
<dbReference type="SUPFAM" id="SSF52402">
    <property type="entry name" value="Adenine nucleotide alpha hydrolases-like"/>
    <property type="match status" value="1"/>
</dbReference>
<organism evidence="2 3">
    <name type="scientific">Lancefieldella parvula (strain ATCC 33793 / DSM 20469 / CCUG 32760 / JCM 10300 / KCTC 3663 / VPI 0546 / 1246)</name>
    <name type="common">Atopobium parvulum</name>
    <dbReference type="NCBI Taxonomy" id="521095"/>
    <lineage>
        <taxon>Bacteria</taxon>
        <taxon>Bacillati</taxon>
        <taxon>Actinomycetota</taxon>
        <taxon>Coriobacteriia</taxon>
        <taxon>Coriobacteriales</taxon>
        <taxon>Atopobiaceae</taxon>
        <taxon>Lancefieldella</taxon>
    </lineage>
</organism>
<gene>
    <name evidence="2" type="ordered locus">Apar_0896</name>
</gene>
<dbReference type="EMBL" id="CP001721">
    <property type="protein sequence ID" value="ACV51325.1"/>
    <property type="molecule type" value="Genomic_DNA"/>
</dbReference>
<proteinExistence type="predicted"/>
<dbReference type="GO" id="GO:0016787">
    <property type="term" value="F:hydrolase activity"/>
    <property type="evidence" value="ECO:0007669"/>
    <property type="project" value="UniProtKB-KW"/>
</dbReference>
<sequence>MRIAVAQMNTRAGDFEFTAQTMLEYAQRAQQQGAELVIYPAPTLTGLLSVPEADTDGLFADLSETINFLSEKLPIAALIPVVTEFDGNAASEVFLVRNGAVTPLKLTAQIAHMSALARSASSSQDSNEDTVELAKFEAGGLTFGIAFTYEDLDAWQDVDDSLDAVIYLPFFGFAVDDSSSAMGMAVAESRYLGDVEEFDSWLIAANAVGAYGNQVFCGSSFFLSPSGDLVKQAASFSEDMVVCDVDQDTIENFDREDTAGVYNSALTTWGVLATGVRDYTVKSGFDGVFIAVDGSLNSLVTVALASDALGPMRVHVLLLPNKNSRATSAAELLAARLRVNKVAVDSTVFSTLTDTKLVSAYGYTYADQHNYLTLETADKTILALKGTEISSAHSLWPLGDMYHADIVDLARVRNTFSPAIDHAVLENISEVVTDGLENAASTSQERIEFVDYVLTSYLEWNKSISAIVEEMGKVDEVKAIISMLHAHQKDRRNTTEVLEMSSKSLMNAQIPHVSVWQDRIRDTKASESKLVESLRNSLREIQGTSIRLSELSVDPTEAREGFKDMLELLKELAQETDTQIGIVDPKMWRGPFSEN</sequence>
<dbReference type="Pfam" id="PF02540">
    <property type="entry name" value="NAD_synthase"/>
    <property type="match status" value="1"/>
</dbReference>
<keyword evidence="3" id="KW-1185">Reference proteome</keyword>
<dbReference type="SUPFAM" id="SSF56317">
    <property type="entry name" value="Carbon-nitrogen hydrolase"/>
    <property type="match status" value="1"/>
</dbReference>
<dbReference type="AlphaFoldDB" id="C8W786"/>
<dbReference type="InterPro" id="IPR014729">
    <property type="entry name" value="Rossmann-like_a/b/a_fold"/>
</dbReference>
<protein>
    <submittedName>
        <fullName evidence="2">Amidohydrolase-like protein</fullName>
    </submittedName>
</protein>
<accession>C8W786</accession>
<dbReference type="Gene3D" id="3.40.50.620">
    <property type="entry name" value="HUPs"/>
    <property type="match status" value="1"/>
</dbReference>
<dbReference type="PROSITE" id="PS50263">
    <property type="entry name" value="CN_HYDROLASE"/>
    <property type="match status" value="1"/>
</dbReference>
<evidence type="ECO:0000259" key="1">
    <source>
        <dbReference type="PROSITE" id="PS50263"/>
    </source>
</evidence>
<dbReference type="RefSeq" id="WP_012808982.1">
    <property type="nucleotide sequence ID" value="NC_013203.1"/>
</dbReference>
<dbReference type="eggNOG" id="COG0171">
    <property type="taxonomic scope" value="Bacteria"/>
</dbReference>
<feature type="domain" description="CN hydrolase" evidence="1">
    <location>
        <begin position="1"/>
        <end position="247"/>
    </location>
</feature>
<dbReference type="GO" id="GO:0006163">
    <property type="term" value="P:purine nucleotide metabolic process"/>
    <property type="evidence" value="ECO:0007669"/>
    <property type="project" value="UniProtKB-ARBA"/>
</dbReference>
<dbReference type="OrthoDB" id="9760188at2"/>
<name>C8W786_LANP1</name>
<dbReference type="KEGG" id="apv:Apar_0896"/>
<dbReference type="InterPro" id="IPR022310">
    <property type="entry name" value="NAD/GMP_synthase"/>
</dbReference>
<dbReference type="Proteomes" id="UP000000960">
    <property type="component" value="Chromosome"/>
</dbReference>
<dbReference type="STRING" id="521095.Apar_0896"/>
<dbReference type="GeneID" id="84806421"/>